<dbReference type="SMART" id="SM00327">
    <property type="entry name" value="VWA"/>
    <property type="match status" value="1"/>
</dbReference>
<proteinExistence type="predicted"/>
<dbReference type="Pfam" id="PF14624">
    <property type="entry name" value="Vwaint"/>
    <property type="match status" value="1"/>
</dbReference>
<dbReference type="AlphaFoldDB" id="A0A8J2J0S7"/>
<dbReference type="InterPro" id="IPR032838">
    <property type="entry name" value="Vwaint_dom"/>
</dbReference>
<gene>
    <name evidence="4" type="ORF">FEQUK3_LOCUS9967</name>
</gene>
<reference evidence="4" key="1">
    <citation type="submission" date="2021-05" db="EMBL/GenBank/DDBJ databases">
        <authorList>
            <person name="Khan N."/>
        </authorList>
    </citation>
    <scope>NUCLEOTIDE SEQUENCE</scope>
</reference>
<comment type="caution">
    <text evidence="4">The sequence shown here is derived from an EMBL/GenBank/DDBJ whole genome shotgun (WGS) entry which is preliminary data.</text>
</comment>
<name>A0A8J2J0S7_FUSEQ</name>
<evidence type="ECO:0000313" key="5">
    <source>
        <dbReference type="Proteomes" id="UP000693738"/>
    </source>
</evidence>
<accession>A0A8J2J0S7</accession>
<dbReference type="Pfam" id="PF09791">
    <property type="entry name" value="Oxidored-like"/>
    <property type="match status" value="1"/>
</dbReference>
<evidence type="ECO:0000256" key="1">
    <source>
        <dbReference type="SAM" id="Coils"/>
    </source>
</evidence>
<dbReference type="EMBL" id="CAJSTJ010000164">
    <property type="protein sequence ID" value="CAG7564287.1"/>
    <property type="molecule type" value="Genomic_DNA"/>
</dbReference>
<dbReference type="InterPro" id="IPR002035">
    <property type="entry name" value="VWF_A"/>
</dbReference>
<dbReference type="InterPro" id="IPR019180">
    <property type="entry name" value="Oxidoreductase-like_N"/>
</dbReference>
<organism evidence="4 5">
    <name type="scientific">Fusarium equiseti</name>
    <name type="common">Fusarium scirpi</name>
    <dbReference type="NCBI Taxonomy" id="61235"/>
    <lineage>
        <taxon>Eukaryota</taxon>
        <taxon>Fungi</taxon>
        <taxon>Dikarya</taxon>
        <taxon>Ascomycota</taxon>
        <taxon>Pezizomycotina</taxon>
        <taxon>Sordariomycetes</taxon>
        <taxon>Hypocreomycetidae</taxon>
        <taxon>Hypocreales</taxon>
        <taxon>Nectriaceae</taxon>
        <taxon>Fusarium</taxon>
        <taxon>Fusarium incarnatum-equiseti species complex</taxon>
    </lineage>
</organism>
<dbReference type="InterPro" id="IPR051266">
    <property type="entry name" value="CLCR"/>
</dbReference>
<evidence type="ECO:0000313" key="4">
    <source>
        <dbReference type="EMBL" id="CAG7564287.1"/>
    </source>
</evidence>
<feature type="coiled-coil region" evidence="1">
    <location>
        <begin position="884"/>
        <end position="911"/>
    </location>
</feature>
<evidence type="ECO:0000259" key="3">
    <source>
        <dbReference type="PROSITE" id="PS50234"/>
    </source>
</evidence>
<sequence>MVIRLTPSQRVPLFHSPITSKSTKDESTKSEDDLSPGIISDKDATLHLEPIPNKALLVKIQPPKEPSVKIAHVPCDIVLVIDVSGSMGEAAPVPGETDEGTGLSVLDLTKHAARTIIESMNENDRLSIVTFASKTKVLQPLLPMNGENKAKAIKNVKSMRPLDATNLWQGMLEGIKQFKTEEGSTNVPAIMILTDGMPNHMNPAAGFVPKIRAMGPLPASIHTFGFGYSLRSGLLKSIAEIGGGNYAFIPDAGMIGTVFVHAVANLQSTFATRAVLKLTYSKPLALYQTTGPSVEQDTIKCADDSENSVTEMTIHLGNLQFDQSRDIFLEMISGKEVEFLNETDRSRSIVGAYLTYVKPGNCIKSRIAVMESKESAFIPMATAQRSVLEHTDIPASEIAYHESRSMICHFISNLFTFQRDDERVMHSGMTRADRVGRLETLVATLPAKDFDDEKNKSLMQDISPKEPKGQVFLAIESSEYLWKWGCHFLPSLLNAHTRQVCNSFKDPGPLQYGTESPLFISCRDSLDQIFDDLPVPEPSIDLRSSHGISPVVARARARVPVSMSVYRNSAGVCFAASTEVTLASGRIVQMRKLRRGMKVRTPRGSRRVAMVLKTPVEQEVLCRVGNILVTPWHPISSDSKRWDFPANEATAVVMYTGCIYSILLERDASVAAHAIRVGDMWGVTLGHGVTAGSDARAHSFFGDYNSVGKSLMGLEGRGNGVVIGKGVERDEESGRVIGFCQPSNTMSLSARLLPRLRPFLSTSRTIVSAAPRTQPDPWPQNSPLGSYYDTILQSPSTQPADKPEVPPKSADESVQDEFPTIQATQTPQEKARLVFGSRVSGQAEKDERLATRKAKATYIAGVLVPPKPEEPDNCCMSGCVNCVYDQYRDELEEWQLKNAEAQAALKKHEGSVDADGGGSEANWKVSEAKIAKDFWDDELYASLPVGIREFMKTEKQLKQKHESEGPKDG</sequence>
<dbReference type="PANTHER" id="PTHR10579">
    <property type="entry name" value="CALCIUM-ACTIVATED CHLORIDE CHANNEL REGULATOR"/>
    <property type="match status" value="1"/>
</dbReference>
<feature type="compositionally biased region" description="Basic and acidic residues" evidence="2">
    <location>
        <begin position="801"/>
        <end position="811"/>
    </location>
</feature>
<dbReference type="PROSITE" id="PS50234">
    <property type="entry name" value="VWFA"/>
    <property type="match status" value="1"/>
</dbReference>
<dbReference type="Pfam" id="PF14623">
    <property type="entry name" value="Vint"/>
    <property type="match status" value="1"/>
</dbReference>
<keyword evidence="1" id="KW-0175">Coiled coil</keyword>
<dbReference type="Pfam" id="PF00092">
    <property type="entry name" value="VWA"/>
    <property type="match status" value="1"/>
</dbReference>
<evidence type="ECO:0000256" key="2">
    <source>
        <dbReference type="SAM" id="MobiDB-lite"/>
    </source>
</evidence>
<feature type="domain" description="VWFA" evidence="3">
    <location>
        <begin position="76"/>
        <end position="263"/>
    </location>
</feature>
<dbReference type="Proteomes" id="UP000693738">
    <property type="component" value="Unassembled WGS sequence"/>
</dbReference>
<feature type="region of interest" description="Disordered" evidence="2">
    <location>
        <begin position="14"/>
        <end position="38"/>
    </location>
</feature>
<dbReference type="PANTHER" id="PTHR10579:SF156">
    <property type="entry name" value="VWFA DOMAIN-CONTAINING PROTEIN"/>
    <property type="match status" value="1"/>
</dbReference>
<dbReference type="InterPro" id="IPR039510">
    <property type="entry name" value="Vint_dom"/>
</dbReference>
<protein>
    <recommendedName>
        <fullName evidence="3">VWFA domain-containing protein</fullName>
    </recommendedName>
</protein>
<feature type="region of interest" description="Disordered" evidence="2">
    <location>
        <begin position="767"/>
        <end position="827"/>
    </location>
</feature>
<feature type="compositionally biased region" description="Basic and acidic residues" evidence="2">
    <location>
        <begin position="22"/>
        <end position="32"/>
    </location>
</feature>